<evidence type="ECO:0000313" key="5">
    <source>
        <dbReference type="EMBL" id="QNT60139.1"/>
    </source>
</evidence>
<dbReference type="KEGG" id="nmus:H7A79_1733"/>
<gene>
    <name evidence="5" type="ORF">H7A79_1733</name>
</gene>
<accession>A0A7H1MES4</accession>
<dbReference type="GO" id="GO:0016757">
    <property type="term" value="F:glycosyltransferase activity"/>
    <property type="evidence" value="ECO:0007669"/>
    <property type="project" value="UniProtKB-KW"/>
</dbReference>
<keyword evidence="6" id="KW-1185">Reference proteome</keyword>
<protein>
    <submittedName>
        <fullName evidence="5">Glycosyl transferases group 1 family protein</fullName>
    </submittedName>
</protein>
<dbReference type="PANTHER" id="PTHR12526:SF510">
    <property type="entry name" value="D-INOSITOL 3-PHOSPHATE GLYCOSYLTRANSFERASE"/>
    <property type="match status" value="1"/>
</dbReference>
<dbReference type="Gene3D" id="3.40.50.2000">
    <property type="entry name" value="Glycogen Phosphorylase B"/>
    <property type="match status" value="2"/>
</dbReference>
<organism evidence="5 6">
    <name type="scientific">Neisseria musculi</name>
    <dbReference type="NCBI Taxonomy" id="1815583"/>
    <lineage>
        <taxon>Bacteria</taxon>
        <taxon>Pseudomonadati</taxon>
        <taxon>Pseudomonadota</taxon>
        <taxon>Betaproteobacteria</taxon>
        <taxon>Neisseriales</taxon>
        <taxon>Neisseriaceae</taxon>
        <taxon>Neisseria</taxon>
    </lineage>
</organism>
<evidence type="ECO:0000256" key="2">
    <source>
        <dbReference type="ARBA" id="ARBA00022679"/>
    </source>
</evidence>
<evidence type="ECO:0000259" key="3">
    <source>
        <dbReference type="Pfam" id="PF00534"/>
    </source>
</evidence>
<proteinExistence type="predicted"/>
<dbReference type="Pfam" id="PF00534">
    <property type="entry name" value="Glycos_transf_1"/>
    <property type="match status" value="1"/>
</dbReference>
<feature type="domain" description="Glycosyl transferase family 1" evidence="3">
    <location>
        <begin position="126"/>
        <end position="285"/>
    </location>
</feature>
<reference evidence="5" key="1">
    <citation type="submission" date="2024-06" db="EMBL/GenBank/DDBJ databases">
        <title>Complete Genome Sequence of mouse commensal type strain Neisseria musculi.</title>
        <authorList>
            <person name="Thapa E."/>
            <person name="Aluvathingal J."/>
            <person name="Nadendla S."/>
            <person name="Mehta A."/>
            <person name="Tettelin H."/>
            <person name="Weyand N.J."/>
        </authorList>
    </citation>
    <scope>NUCLEOTIDE SEQUENCE</scope>
    <source>
        <strain evidence="5">NW831</strain>
    </source>
</reference>
<keyword evidence="1" id="KW-0328">Glycosyltransferase</keyword>
<dbReference type="InterPro" id="IPR001296">
    <property type="entry name" value="Glyco_trans_1"/>
</dbReference>
<dbReference type="PANTHER" id="PTHR12526">
    <property type="entry name" value="GLYCOSYLTRANSFERASE"/>
    <property type="match status" value="1"/>
</dbReference>
<evidence type="ECO:0000313" key="6">
    <source>
        <dbReference type="Proteomes" id="UP000516412"/>
    </source>
</evidence>
<dbReference type="Pfam" id="PF13579">
    <property type="entry name" value="Glyco_trans_4_4"/>
    <property type="match status" value="1"/>
</dbReference>
<sequence>MGIGWYPIDFYSGGKTGHLKSMWAFAKMLKRERPDIIHCQMARIVPACTIAAKLVSPETKVFYHARGLRAETYPKIASWFDRLGVNIIANCKTERDKIIRYGFPANRITYTYNALHKVESVPEKTVKDHVVLGTLSRLDKHRAVHLMLDIFKTLVNERSLPVRLLVAGNGEEAGNLKAQAHRLGIAGKVTFLGGIHDLGAFFREVDILVSTPFFQGDYGAGVGNNVLEAALYNTPVVTYNMSGVSEIVTNGENGYCIATGDSAAFVEAVETLVYNPDLRTRMGKALHQRVTSLCSDEEIYRTTMKAYQMENNR</sequence>
<keyword evidence="2 5" id="KW-0808">Transferase</keyword>
<name>A0A7H1MES4_9NEIS</name>
<feature type="domain" description="Glycosyltransferase subfamily 4-like N-terminal" evidence="4">
    <location>
        <begin position="14"/>
        <end position="113"/>
    </location>
</feature>
<dbReference type="EMBL" id="CP060414">
    <property type="protein sequence ID" value="QNT60139.1"/>
    <property type="molecule type" value="Genomic_DNA"/>
</dbReference>
<dbReference type="SUPFAM" id="SSF53756">
    <property type="entry name" value="UDP-Glycosyltransferase/glycogen phosphorylase"/>
    <property type="match status" value="1"/>
</dbReference>
<evidence type="ECO:0000256" key="1">
    <source>
        <dbReference type="ARBA" id="ARBA00022676"/>
    </source>
</evidence>
<dbReference type="AlphaFoldDB" id="A0A7H1MES4"/>
<evidence type="ECO:0000259" key="4">
    <source>
        <dbReference type="Pfam" id="PF13579"/>
    </source>
</evidence>
<dbReference type="InterPro" id="IPR028098">
    <property type="entry name" value="Glyco_trans_4-like_N"/>
</dbReference>
<dbReference type="Proteomes" id="UP000516412">
    <property type="component" value="Chromosome"/>
</dbReference>